<gene>
    <name evidence="3" type="ORF">UFOVP1138_67</name>
    <name evidence="4" type="ORF">UFOVP1394_64</name>
    <name evidence="2" type="ORF">UFOVP975_53</name>
</gene>
<reference evidence="2" key="1">
    <citation type="submission" date="2020-05" db="EMBL/GenBank/DDBJ databases">
        <authorList>
            <person name="Chiriac C."/>
            <person name="Salcher M."/>
            <person name="Ghai R."/>
            <person name="Kavagutti S V."/>
        </authorList>
    </citation>
    <scope>NUCLEOTIDE SEQUENCE</scope>
</reference>
<evidence type="ECO:0000313" key="2">
    <source>
        <dbReference type="EMBL" id="CAB4174452.1"/>
    </source>
</evidence>
<protein>
    <submittedName>
        <fullName evidence="2">Uncharacterized protein</fullName>
    </submittedName>
</protein>
<sequence length="81" mass="9661">MSRYDRSFARAQAAYDAMEPPEHPMDYDDDEREEMENRIAAEEERADAAREEMMLKEMEERDDYERMLRMYGGCASGKCNY</sequence>
<dbReference type="EMBL" id="LR797345">
    <property type="protein sequence ID" value="CAB4204444.1"/>
    <property type="molecule type" value="Genomic_DNA"/>
</dbReference>
<dbReference type="EMBL" id="LR796921">
    <property type="protein sequence ID" value="CAB4174452.1"/>
    <property type="molecule type" value="Genomic_DNA"/>
</dbReference>
<evidence type="ECO:0000313" key="4">
    <source>
        <dbReference type="EMBL" id="CAB4204444.1"/>
    </source>
</evidence>
<accession>A0A6J5PTE8</accession>
<evidence type="ECO:0000256" key="1">
    <source>
        <dbReference type="SAM" id="MobiDB-lite"/>
    </source>
</evidence>
<organism evidence="2">
    <name type="scientific">uncultured Caudovirales phage</name>
    <dbReference type="NCBI Taxonomy" id="2100421"/>
    <lineage>
        <taxon>Viruses</taxon>
        <taxon>Duplodnaviria</taxon>
        <taxon>Heunggongvirae</taxon>
        <taxon>Uroviricota</taxon>
        <taxon>Caudoviricetes</taxon>
        <taxon>Peduoviridae</taxon>
        <taxon>Maltschvirus</taxon>
        <taxon>Maltschvirus maltsch</taxon>
    </lineage>
</organism>
<proteinExistence type="predicted"/>
<name>A0A6J5PTE8_9CAUD</name>
<feature type="region of interest" description="Disordered" evidence="1">
    <location>
        <begin position="12"/>
        <end position="34"/>
    </location>
</feature>
<evidence type="ECO:0000313" key="3">
    <source>
        <dbReference type="EMBL" id="CAB4186303.1"/>
    </source>
</evidence>
<dbReference type="EMBL" id="LR797086">
    <property type="protein sequence ID" value="CAB4186303.1"/>
    <property type="molecule type" value="Genomic_DNA"/>
</dbReference>